<dbReference type="GO" id="GO:0016747">
    <property type="term" value="F:acyltransferase activity, transferring groups other than amino-acyl groups"/>
    <property type="evidence" value="ECO:0007669"/>
    <property type="project" value="InterPro"/>
</dbReference>
<evidence type="ECO:0000259" key="1">
    <source>
        <dbReference type="PROSITE" id="PS51186"/>
    </source>
</evidence>
<reference evidence="3" key="1">
    <citation type="submission" date="2013-05" db="EMBL/GenBank/DDBJ databases">
        <title>The Genome sequence of Mucor circinelloides f. circinelloides 1006PhL.</title>
        <authorList>
            <consortium name="The Broad Institute Genomics Platform"/>
            <person name="Cuomo C."/>
            <person name="Earl A."/>
            <person name="Findley K."/>
            <person name="Lee S.C."/>
            <person name="Walker B."/>
            <person name="Young S."/>
            <person name="Zeng Q."/>
            <person name="Gargeya S."/>
            <person name="Fitzgerald M."/>
            <person name="Haas B."/>
            <person name="Abouelleil A."/>
            <person name="Allen A.W."/>
            <person name="Alvarado L."/>
            <person name="Arachchi H.M."/>
            <person name="Berlin A.M."/>
            <person name="Chapman S.B."/>
            <person name="Gainer-Dewar J."/>
            <person name="Goldberg J."/>
            <person name="Griggs A."/>
            <person name="Gujja S."/>
            <person name="Hansen M."/>
            <person name="Howarth C."/>
            <person name="Imamovic A."/>
            <person name="Ireland A."/>
            <person name="Larimer J."/>
            <person name="McCowan C."/>
            <person name="Murphy C."/>
            <person name="Pearson M."/>
            <person name="Poon T.W."/>
            <person name="Priest M."/>
            <person name="Roberts A."/>
            <person name="Saif S."/>
            <person name="Shea T."/>
            <person name="Sisk P."/>
            <person name="Sykes S."/>
            <person name="Wortman J."/>
            <person name="Nusbaum C."/>
            <person name="Birren B."/>
        </authorList>
    </citation>
    <scope>NUCLEOTIDE SEQUENCE [LARGE SCALE GENOMIC DNA]</scope>
    <source>
        <strain evidence="3">1006PhL</strain>
    </source>
</reference>
<proteinExistence type="predicted"/>
<dbReference type="OrthoDB" id="10264707at2759"/>
<dbReference type="InterPro" id="IPR052742">
    <property type="entry name" value="Mito_N-acetyltransferase"/>
</dbReference>
<dbReference type="STRING" id="1220926.S2JL29"/>
<keyword evidence="3" id="KW-1185">Reference proteome</keyword>
<dbReference type="VEuPathDB" id="FungiDB:HMPREF1544_09997"/>
<sequence>MSTAYGKIQKPDTAIDLDTILPIRKTLRDGTEGLIQKVDPNNKPLVDYLHARFNAEIEDGSTYPQENLLDEQQFRDYFLGSDAFVMSKDGIIEPNTAYNWEDKVVGMFYIKPNYPGRCSHICNGGFFVMNSHRGKGAGVVMGEAFKVLVPAIGYKASMFNLVFENNPASIAIWRKLGFQEVGRVPNAGRLKNSPDKLVDALMFYYDFTATTTTTTTTQ</sequence>
<dbReference type="EMBL" id="KE124078">
    <property type="protein sequence ID" value="EPB83253.1"/>
    <property type="molecule type" value="Genomic_DNA"/>
</dbReference>
<evidence type="ECO:0000313" key="2">
    <source>
        <dbReference type="EMBL" id="EPB83253.1"/>
    </source>
</evidence>
<protein>
    <recommendedName>
        <fullName evidence="1">N-acetyltransferase domain-containing protein</fullName>
    </recommendedName>
</protein>
<dbReference type="eggNOG" id="ENOG502QRFX">
    <property type="taxonomic scope" value="Eukaryota"/>
</dbReference>
<organism evidence="2 3">
    <name type="scientific">Mucor circinelloides f. circinelloides (strain 1006PhL)</name>
    <name type="common">Mucormycosis agent</name>
    <name type="synonym">Calyptromyces circinelloides</name>
    <dbReference type="NCBI Taxonomy" id="1220926"/>
    <lineage>
        <taxon>Eukaryota</taxon>
        <taxon>Fungi</taxon>
        <taxon>Fungi incertae sedis</taxon>
        <taxon>Mucoromycota</taxon>
        <taxon>Mucoromycotina</taxon>
        <taxon>Mucoromycetes</taxon>
        <taxon>Mucorales</taxon>
        <taxon>Mucorineae</taxon>
        <taxon>Mucoraceae</taxon>
        <taxon>Mucor</taxon>
    </lineage>
</organism>
<dbReference type="Pfam" id="PF00583">
    <property type="entry name" value="Acetyltransf_1"/>
    <property type="match status" value="1"/>
</dbReference>
<dbReference type="SUPFAM" id="SSF55729">
    <property type="entry name" value="Acyl-CoA N-acyltransferases (Nat)"/>
    <property type="match status" value="1"/>
</dbReference>
<dbReference type="AlphaFoldDB" id="S2JL29"/>
<dbReference type="InterPro" id="IPR000182">
    <property type="entry name" value="GNAT_dom"/>
</dbReference>
<dbReference type="InParanoid" id="S2JL29"/>
<dbReference type="PANTHER" id="PTHR43138">
    <property type="entry name" value="ACETYLTRANSFERASE, GNAT FAMILY"/>
    <property type="match status" value="1"/>
</dbReference>
<gene>
    <name evidence="2" type="ORF">HMPREF1544_09997</name>
</gene>
<dbReference type="PANTHER" id="PTHR43138:SF1">
    <property type="entry name" value="N-ACETYLTRANSFERASE ACA1"/>
    <property type="match status" value="1"/>
</dbReference>
<feature type="domain" description="N-acetyltransferase" evidence="1">
    <location>
        <begin position="33"/>
        <end position="210"/>
    </location>
</feature>
<dbReference type="Gene3D" id="3.40.630.30">
    <property type="match status" value="1"/>
</dbReference>
<dbReference type="Proteomes" id="UP000014254">
    <property type="component" value="Unassembled WGS sequence"/>
</dbReference>
<dbReference type="OMA" id="MEQPMAL"/>
<dbReference type="GO" id="GO:0005634">
    <property type="term" value="C:nucleus"/>
    <property type="evidence" value="ECO:0007669"/>
    <property type="project" value="TreeGrafter"/>
</dbReference>
<dbReference type="InterPro" id="IPR016181">
    <property type="entry name" value="Acyl_CoA_acyltransferase"/>
</dbReference>
<dbReference type="PROSITE" id="PS51186">
    <property type="entry name" value="GNAT"/>
    <property type="match status" value="1"/>
</dbReference>
<name>S2JL29_MUCC1</name>
<accession>S2JL29</accession>
<evidence type="ECO:0000313" key="3">
    <source>
        <dbReference type="Proteomes" id="UP000014254"/>
    </source>
</evidence>